<dbReference type="EMBL" id="HAEI01002143">
    <property type="protein sequence ID" value="SBR79131.1"/>
    <property type="molecule type" value="Transcribed_RNA"/>
</dbReference>
<evidence type="ECO:0000313" key="1">
    <source>
        <dbReference type="EMBL" id="SBR79131.1"/>
    </source>
</evidence>
<reference evidence="1" key="2">
    <citation type="submission" date="2016-06" db="EMBL/GenBank/DDBJ databases">
        <title>The genome of a short-lived fish provides insights into sex chromosome evolution and the genetic control of aging.</title>
        <authorList>
            <person name="Reichwald K."/>
            <person name="Felder M."/>
            <person name="Petzold A."/>
            <person name="Koch P."/>
            <person name="Groth M."/>
            <person name="Platzer M."/>
        </authorList>
    </citation>
    <scope>NUCLEOTIDE SEQUENCE</scope>
    <source>
        <tissue evidence="1">Brain</tissue>
    </source>
</reference>
<protein>
    <submittedName>
        <fullName evidence="1">Suppressor of cytokine signaling 1</fullName>
    </submittedName>
</protein>
<gene>
    <name evidence="1" type="primary">SOCS1</name>
</gene>
<dbReference type="AlphaFoldDB" id="A0A1A8PCY0"/>
<proteinExistence type="predicted"/>
<organism evidence="1">
    <name type="scientific">Nothobranchius rachovii</name>
    <name type="common">bluefin notho</name>
    <dbReference type="NCBI Taxonomy" id="451742"/>
    <lineage>
        <taxon>Eukaryota</taxon>
        <taxon>Metazoa</taxon>
        <taxon>Chordata</taxon>
        <taxon>Craniata</taxon>
        <taxon>Vertebrata</taxon>
        <taxon>Euteleostomi</taxon>
        <taxon>Actinopterygii</taxon>
        <taxon>Neopterygii</taxon>
        <taxon>Teleostei</taxon>
        <taxon>Neoteleostei</taxon>
        <taxon>Acanthomorphata</taxon>
        <taxon>Ovalentaria</taxon>
        <taxon>Atherinomorphae</taxon>
        <taxon>Cyprinodontiformes</taxon>
        <taxon>Nothobranchiidae</taxon>
        <taxon>Nothobranchius</taxon>
    </lineage>
</organism>
<name>A0A1A8PCY0_9TELE</name>
<accession>A0A1A8PCY0</accession>
<feature type="non-terminal residue" evidence="1">
    <location>
        <position position="1"/>
    </location>
</feature>
<sequence>ERPAGQLPHPGQPTEGRLLHAVLQRQKWTTQHSHRLQAAKVLSVGKPAHLPDPLCPPGALHQFTQKELEHPIQEMGANAAGAVQETHHGFV</sequence>
<feature type="non-terminal residue" evidence="1">
    <location>
        <position position="91"/>
    </location>
</feature>
<reference evidence="1" key="1">
    <citation type="submission" date="2016-05" db="EMBL/GenBank/DDBJ databases">
        <authorList>
            <person name="Lavstsen T."/>
            <person name="Jespersen J.S."/>
        </authorList>
    </citation>
    <scope>NUCLEOTIDE SEQUENCE</scope>
    <source>
        <tissue evidence="1">Brain</tissue>
    </source>
</reference>